<evidence type="ECO:0000313" key="3">
    <source>
        <dbReference type="Proteomes" id="UP000002357"/>
    </source>
</evidence>
<keyword evidence="3" id="KW-1185">Reference proteome</keyword>
<evidence type="ECO:0000313" key="2">
    <source>
        <dbReference type="EMBL" id="EFG06971.1"/>
    </source>
</evidence>
<feature type="non-terminal residue" evidence="2">
    <location>
        <position position="34"/>
    </location>
</feature>
<dbReference type="Proteomes" id="UP000002357">
    <property type="component" value="Chromosome"/>
</dbReference>
<feature type="transmembrane region" description="Helical" evidence="1">
    <location>
        <begin position="6"/>
        <end position="30"/>
    </location>
</feature>
<organism evidence="2 3">
    <name type="scientific">Streptomyces clavuligerus</name>
    <dbReference type="NCBI Taxonomy" id="1901"/>
    <lineage>
        <taxon>Bacteria</taxon>
        <taxon>Bacillati</taxon>
        <taxon>Actinomycetota</taxon>
        <taxon>Actinomycetes</taxon>
        <taxon>Kitasatosporales</taxon>
        <taxon>Streptomycetaceae</taxon>
        <taxon>Streptomyces</taxon>
    </lineage>
</organism>
<name>E2Q4D3_STRCL</name>
<keyword evidence="1" id="KW-0812">Transmembrane</keyword>
<accession>E2Q4D3</accession>
<sequence length="34" mass="3790">MIAEIVSSICAVIFAIYIDGILAVSTKYYYETND</sequence>
<keyword evidence="1" id="KW-1133">Transmembrane helix</keyword>
<gene>
    <name evidence="2" type="ORF">SCLAV_1898</name>
</gene>
<keyword evidence="1" id="KW-0472">Membrane</keyword>
<protein>
    <submittedName>
        <fullName evidence="2">Polysaccharide biosynthesis protein</fullName>
    </submittedName>
</protein>
<dbReference type="AlphaFoldDB" id="E2Q4D3"/>
<dbReference type="EMBL" id="CM000913">
    <property type="protein sequence ID" value="EFG06971.1"/>
    <property type="molecule type" value="Genomic_DNA"/>
</dbReference>
<reference evidence="2 3" key="1">
    <citation type="journal article" date="2010" name="Genome Biol. Evol.">
        <title>The sequence of a 1.8-mb bacterial linear plasmid reveals a rich evolutionary reservoir of secondary metabolic pathways.</title>
        <authorList>
            <person name="Medema M.H."/>
            <person name="Trefzer A."/>
            <person name="Kovalchuk A."/>
            <person name="van den Berg M."/>
            <person name="Mueller U."/>
            <person name="Heijne W."/>
            <person name="Wu L."/>
            <person name="Alam M.T."/>
            <person name="Ronning C.M."/>
            <person name="Nierman W.C."/>
            <person name="Bovenberg R.A.L."/>
            <person name="Breitling R."/>
            <person name="Takano E."/>
        </authorList>
    </citation>
    <scope>NUCLEOTIDE SEQUENCE [LARGE SCALE GENOMIC DNA]</scope>
    <source>
        <strain evidence="3">ATCC 27064 / DSM 738 / JCM 4710 / NBRC 13307 / NCIMB 12785 / NRRL 3585 / VKM Ac-602</strain>
    </source>
</reference>
<evidence type="ECO:0000256" key="1">
    <source>
        <dbReference type="SAM" id="Phobius"/>
    </source>
</evidence>
<proteinExistence type="predicted"/>